<proteinExistence type="predicted"/>
<sequence>MSRGRTARLRAAVSTCLVTAAGLASVVLASPAHAAPSFQLPFECGQKWRLDTWAHSPALDMVREPNQVGTEGAALLAPAAGTVNKSFYHDNAGNVIQINHGGGHFTTYLHLQSRAVAVGARVAQGQRIGRVGRTGPTSNDHPHLHYEQGFDANGDGSATWGYAGAERVAAVFDGVTHTGSSRTWRDVTSRNCGSETDNERVSDFSGDGHSDVLGVNANGDLLYYPNNGLALSTPKQIGHGWSSFSHVMAADFSGDGHADILGVNANGDLLYYPNNGLALSTPKQIGHGWSSFSHVMAADFSGDGHADILGVNANGDLLHYPNNGLALSTPKQIGHGWNAFTHVM</sequence>
<dbReference type="RefSeq" id="WP_170232293.1">
    <property type="nucleotide sequence ID" value="NZ_VFPP01000001.1"/>
</dbReference>
<dbReference type="InterPro" id="IPR011055">
    <property type="entry name" value="Dup_hybrid_motif"/>
</dbReference>
<evidence type="ECO:0000313" key="6">
    <source>
        <dbReference type="Proteomes" id="UP000316628"/>
    </source>
</evidence>
<dbReference type="SUPFAM" id="SSF51261">
    <property type="entry name" value="Duplicated hybrid motif"/>
    <property type="match status" value="1"/>
</dbReference>
<feature type="signal peptide" evidence="3">
    <location>
        <begin position="1"/>
        <end position="34"/>
    </location>
</feature>
<reference evidence="5 6" key="1">
    <citation type="submission" date="2019-06" db="EMBL/GenBank/DDBJ databases">
        <title>Sequencing the genomes of 1000 actinobacteria strains.</title>
        <authorList>
            <person name="Klenk H.-P."/>
        </authorList>
    </citation>
    <scope>NUCLEOTIDE SEQUENCE [LARGE SCALE GENOMIC DNA]</scope>
    <source>
        <strain evidence="5 6">DSM 45456</strain>
    </source>
</reference>
<dbReference type="Pfam" id="PF13517">
    <property type="entry name" value="FG-GAP_3"/>
    <property type="match status" value="1"/>
</dbReference>
<dbReference type="InterPro" id="IPR016047">
    <property type="entry name" value="M23ase_b-sheet_dom"/>
</dbReference>
<evidence type="ECO:0000256" key="1">
    <source>
        <dbReference type="ARBA" id="ARBA00022729"/>
    </source>
</evidence>
<protein>
    <submittedName>
        <fullName evidence="5">VCBS repeat protein</fullName>
    </submittedName>
</protein>
<dbReference type="InterPro" id="IPR028994">
    <property type="entry name" value="Integrin_alpha_N"/>
</dbReference>
<keyword evidence="6" id="KW-1185">Reference proteome</keyword>
<keyword evidence="1 3" id="KW-0732">Signal</keyword>
<evidence type="ECO:0000313" key="5">
    <source>
        <dbReference type="EMBL" id="TQM84743.1"/>
    </source>
</evidence>
<dbReference type="PANTHER" id="PTHR44103">
    <property type="entry name" value="PROPROTEIN CONVERTASE P"/>
    <property type="match status" value="1"/>
</dbReference>
<organism evidence="5 6">
    <name type="scientific">Saccharothrix saharensis</name>
    <dbReference type="NCBI Taxonomy" id="571190"/>
    <lineage>
        <taxon>Bacteria</taxon>
        <taxon>Bacillati</taxon>
        <taxon>Actinomycetota</taxon>
        <taxon>Actinomycetes</taxon>
        <taxon>Pseudonocardiales</taxon>
        <taxon>Pseudonocardiaceae</taxon>
        <taxon>Saccharothrix</taxon>
    </lineage>
</organism>
<dbReference type="AlphaFoldDB" id="A0A543JPK5"/>
<comment type="caution">
    <text evidence="5">The sequence shown here is derived from an EMBL/GenBank/DDBJ whole genome shotgun (WGS) entry which is preliminary data.</text>
</comment>
<name>A0A543JPK5_9PSEU</name>
<evidence type="ECO:0000259" key="4">
    <source>
        <dbReference type="Pfam" id="PF01551"/>
    </source>
</evidence>
<feature type="domain" description="M23ase beta-sheet core" evidence="4">
    <location>
        <begin position="70"/>
        <end position="147"/>
    </location>
</feature>
<dbReference type="PANTHER" id="PTHR44103:SF1">
    <property type="entry name" value="PROPROTEIN CONVERTASE P"/>
    <property type="match status" value="1"/>
</dbReference>
<feature type="region of interest" description="Disordered" evidence="2">
    <location>
        <begin position="186"/>
        <end position="205"/>
    </location>
</feature>
<gene>
    <name evidence="5" type="ORF">FHX81_7200</name>
</gene>
<evidence type="ECO:0000256" key="2">
    <source>
        <dbReference type="SAM" id="MobiDB-lite"/>
    </source>
</evidence>
<accession>A0A543JPK5</accession>
<dbReference type="Gene3D" id="2.70.70.10">
    <property type="entry name" value="Glucose Permease (Domain IIA)"/>
    <property type="match status" value="1"/>
</dbReference>
<evidence type="ECO:0000256" key="3">
    <source>
        <dbReference type="SAM" id="SignalP"/>
    </source>
</evidence>
<dbReference type="Gene3D" id="2.20.25.650">
    <property type="entry name" value="Tachylectin-2-like"/>
    <property type="match status" value="1"/>
</dbReference>
<dbReference type="Proteomes" id="UP000316628">
    <property type="component" value="Unassembled WGS sequence"/>
</dbReference>
<dbReference type="EMBL" id="VFPP01000001">
    <property type="protein sequence ID" value="TQM84743.1"/>
    <property type="molecule type" value="Genomic_DNA"/>
</dbReference>
<dbReference type="Pfam" id="PF01551">
    <property type="entry name" value="Peptidase_M23"/>
    <property type="match status" value="1"/>
</dbReference>
<dbReference type="SUPFAM" id="SSF69318">
    <property type="entry name" value="Integrin alpha N-terminal domain"/>
    <property type="match status" value="1"/>
</dbReference>
<dbReference type="CDD" id="cd12797">
    <property type="entry name" value="M23_peptidase"/>
    <property type="match status" value="1"/>
</dbReference>
<dbReference type="InterPro" id="IPR013517">
    <property type="entry name" value="FG-GAP"/>
</dbReference>
<feature type="chain" id="PRO_5021782393" evidence="3">
    <location>
        <begin position="35"/>
        <end position="344"/>
    </location>
</feature>